<organism evidence="1 2">
    <name type="scientific">Massilia aerilata</name>
    <dbReference type="NCBI Taxonomy" id="453817"/>
    <lineage>
        <taxon>Bacteria</taxon>
        <taxon>Pseudomonadati</taxon>
        <taxon>Pseudomonadota</taxon>
        <taxon>Betaproteobacteria</taxon>
        <taxon>Burkholderiales</taxon>
        <taxon>Oxalobacteraceae</taxon>
        <taxon>Telluria group</taxon>
        <taxon>Massilia</taxon>
    </lineage>
</organism>
<dbReference type="Proteomes" id="UP001596086">
    <property type="component" value="Unassembled WGS sequence"/>
</dbReference>
<accession>A0ABW0RVW2</accession>
<keyword evidence="2" id="KW-1185">Reference proteome</keyword>
<sequence>MHAYRLTGVNTVAHKPDSRKASIHAASTGLTGLTGSARAHASIFSGLIQPHHAINNSSVRMEKTLLTLLTLFKASIHAGFNVTGLVLDPVNPCKEA</sequence>
<reference evidence="2" key="1">
    <citation type="journal article" date="2019" name="Int. J. Syst. Evol. Microbiol.">
        <title>The Global Catalogue of Microorganisms (GCM) 10K type strain sequencing project: providing services to taxonomists for standard genome sequencing and annotation.</title>
        <authorList>
            <consortium name="The Broad Institute Genomics Platform"/>
            <consortium name="The Broad Institute Genome Sequencing Center for Infectious Disease"/>
            <person name="Wu L."/>
            <person name="Ma J."/>
        </authorList>
    </citation>
    <scope>NUCLEOTIDE SEQUENCE [LARGE SCALE GENOMIC DNA]</scope>
    <source>
        <strain evidence="2">CGMCC 4.5798</strain>
    </source>
</reference>
<comment type="caution">
    <text evidence="1">The sequence shown here is derived from an EMBL/GenBank/DDBJ whole genome shotgun (WGS) entry which is preliminary data.</text>
</comment>
<gene>
    <name evidence="1" type="ORF">ACFPO9_06595</name>
</gene>
<dbReference type="EMBL" id="JBHSMZ010000004">
    <property type="protein sequence ID" value="MFC5548181.1"/>
    <property type="molecule type" value="Genomic_DNA"/>
</dbReference>
<protein>
    <submittedName>
        <fullName evidence="1">Uncharacterized protein</fullName>
    </submittedName>
</protein>
<name>A0ABW0RVW2_9BURK</name>
<proteinExistence type="predicted"/>
<dbReference type="RefSeq" id="WP_379768656.1">
    <property type="nucleotide sequence ID" value="NZ_JBHSMZ010000004.1"/>
</dbReference>
<evidence type="ECO:0000313" key="1">
    <source>
        <dbReference type="EMBL" id="MFC5548181.1"/>
    </source>
</evidence>
<evidence type="ECO:0000313" key="2">
    <source>
        <dbReference type="Proteomes" id="UP001596086"/>
    </source>
</evidence>